<evidence type="ECO:0000256" key="2">
    <source>
        <dbReference type="ARBA" id="ARBA00022741"/>
    </source>
</evidence>
<dbReference type="Proteomes" id="UP000593571">
    <property type="component" value="Unassembled WGS sequence"/>
</dbReference>
<evidence type="ECO:0000313" key="6">
    <source>
        <dbReference type="EMBL" id="KAF6418422.1"/>
    </source>
</evidence>
<comment type="caution">
    <text evidence="6">The sequence shown here is derived from an EMBL/GenBank/DDBJ whole genome shotgun (WGS) entry which is preliminary data.</text>
</comment>
<name>A0A7J8D654_ROUAE</name>
<keyword evidence="2" id="KW-0547">Nucleotide-binding</keyword>
<dbReference type="Pfam" id="PF04548">
    <property type="entry name" value="AIG1"/>
    <property type="match status" value="1"/>
</dbReference>
<dbReference type="SUPFAM" id="SSF52540">
    <property type="entry name" value="P-loop containing nucleoside triphosphate hydrolases"/>
    <property type="match status" value="1"/>
</dbReference>
<evidence type="ECO:0000259" key="5">
    <source>
        <dbReference type="PROSITE" id="PS51720"/>
    </source>
</evidence>
<keyword evidence="3" id="KW-0342">GTP-binding</keyword>
<dbReference type="InterPro" id="IPR006703">
    <property type="entry name" value="G_AIG1"/>
</dbReference>
<evidence type="ECO:0000256" key="3">
    <source>
        <dbReference type="ARBA" id="ARBA00023134"/>
    </source>
</evidence>
<gene>
    <name evidence="6" type="ORF">HJG63_005603</name>
</gene>
<dbReference type="FunFam" id="3.40.50.300:FF:000366">
    <property type="entry name" value="GTPase, IMAP family member 2"/>
    <property type="match status" value="1"/>
</dbReference>
<dbReference type="PANTHER" id="PTHR10903">
    <property type="entry name" value="GTPASE, IMAP FAMILY MEMBER-RELATED"/>
    <property type="match status" value="1"/>
</dbReference>
<feature type="compositionally biased region" description="Low complexity" evidence="4">
    <location>
        <begin position="318"/>
        <end position="336"/>
    </location>
</feature>
<keyword evidence="7" id="KW-1185">Reference proteome</keyword>
<dbReference type="PANTHER" id="PTHR10903:SF144">
    <property type="entry name" value="GTPASE IMAP FAMILY MEMBER 6"/>
    <property type="match status" value="1"/>
</dbReference>
<dbReference type="CDD" id="cd01852">
    <property type="entry name" value="AIG1"/>
    <property type="match status" value="1"/>
</dbReference>
<dbReference type="Gene3D" id="3.40.50.300">
    <property type="entry name" value="P-loop containing nucleotide triphosphate hydrolases"/>
    <property type="match status" value="1"/>
</dbReference>
<organism evidence="6 7">
    <name type="scientific">Rousettus aegyptiacus</name>
    <name type="common">Egyptian fruit bat</name>
    <name type="synonym">Pteropus aegyptiacus</name>
    <dbReference type="NCBI Taxonomy" id="9407"/>
    <lineage>
        <taxon>Eukaryota</taxon>
        <taxon>Metazoa</taxon>
        <taxon>Chordata</taxon>
        <taxon>Craniata</taxon>
        <taxon>Vertebrata</taxon>
        <taxon>Euteleostomi</taxon>
        <taxon>Mammalia</taxon>
        <taxon>Eutheria</taxon>
        <taxon>Laurasiatheria</taxon>
        <taxon>Chiroptera</taxon>
        <taxon>Yinpterochiroptera</taxon>
        <taxon>Pteropodoidea</taxon>
        <taxon>Pteropodidae</taxon>
        <taxon>Rousettinae</taxon>
        <taxon>Rousettus</taxon>
    </lineage>
</organism>
<reference evidence="6 7" key="1">
    <citation type="journal article" date="2020" name="Nature">
        <title>Six reference-quality genomes reveal evolution of bat adaptations.</title>
        <authorList>
            <person name="Jebb D."/>
            <person name="Huang Z."/>
            <person name="Pippel M."/>
            <person name="Hughes G.M."/>
            <person name="Lavrichenko K."/>
            <person name="Devanna P."/>
            <person name="Winkler S."/>
            <person name="Jermiin L.S."/>
            <person name="Skirmuntt E.C."/>
            <person name="Katzourakis A."/>
            <person name="Burkitt-Gray L."/>
            <person name="Ray D.A."/>
            <person name="Sullivan K.A.M."/>
            <person name="Roscito J.G."/>
            <person name="Kirilenko B.M."/>
            <person name="Davalos L.M."/>
            <person name="Corthals A.P."/>
            <person name="Power M.L."/>
            <person name="Jones G."/>
            <person name="Ransome R.D."/>
            <person name="Dechmann D.K.N."/>
            <person name="Locatelli A.G."/>
            <person name="Puechmaille S.J."/>
            <person name="Fedrigo O."/>
            <person name="Jarvis E.D."/>
            <person name="Hiller M."/>
            <person name="Vernes S.C."/>
            <person name="Myers E.W."/>
            <person name="Teeling E.C."/>
        </authorList>
    </citation>
    <scope>NUCLEOTIDE SEQUENCE [LARGE SCALE GENOMIC DNA]</scope>
    <source>
        <strain evidence="6">MRouAeg1</strain>
        <tissue evidence="6">Muscle</tissue>
    </source>
</reference>
<accession>A0A7J8D654</accession>
<dbReference type="OrthoDB" id="8954335at2759"/>
<feature type="domain" description="AIG1-type G" evidence="5">
    <location>
        <begin position="99"/>
        <end position="302"/>
    </location>
</feature>
<evidence type="ECO:0000313" key="7">
    <source>
        <dbReference type="Proteomes" id="UP000593571"/>
    </source>
</evidence>
<protein>
    <submittedName>
        <fullName evidence="6">GTPase, IMAP family member 6</fullName>
    </submittedName>
</protein>
<dbReference type="InterPro" id="IPR045058">
    <property type="entry name" value="GIMA/IAN/Toc"/>
</dbReference>
<sequence>MSFLYSYTEEAVNCALALGSWLLGAGNPALKGEARNIPEHTALAAGSHGCSSYPTASPRVWGEEEEEYEQILPDKVAEALPQQPEPHLLEGLGEEEQPPGPLKLILVGKSGSGKSATGNSILGRKAFESKASARPVTRAFQREMCGWGGTELEVIDTPDVLCPAVPVEVTARVFREATGFGSPGLRVLLLVTQLGRFTEEDQEVVRRLQDVFGESAVASTVLVFTRKEDLAGGSLERYVRETDNRALVRLDVECERRHCGFNNRAEGAEREAQLRELMDKVGVILWEAEGLGGGSRTPAERAPTGLAPGPAVPREPPAARVLGAQAAAGPGWPAGH</sequence>
<evidence type="ECO:0000256" key="4">
    <source>
        <dbReference type="SAM" id="MobiDB-lite"/>
    </source>
</evidence>
<proteinExistence type="inferred from homology"/>
<evidence type="ECO:0000256" key="1">
    <source>
        <dbReference type="ARBA" id="ARBA00008535"/>
    </source>
</evidence>
<dbReference type="InterPro" id="IPR027417">
    <property type="entry name" value="P-loop_NTPase"/>
</dbReference>
<dbReference type="AlphaFoldDB" id="A0A7J8D654"/>
<dbReference type="GO" id="GO:0005525">
    <property type="term" value="F:GTP binding"/>
    <property type="evidence" value="ECO:0007669"/>
    <property type="project" value="UniProtKB-KW"/>
</dbReference>
<dbReference type="EMBL" id="JACASE010000013">
    <property type="protein sequence ID" value="KAF6418422.1"/>
    <property type="molecule type" value="Genomic_DNA"/>
</dbReference>
<dbReference type="PROSITE" id="PS51720">
    <property type="entry name" value="G_AIG1"/>
    <property type="match status" value="1"/>
</dbReference>
<dbReference type="GO" id="GO:0005829">
    <property type="term" value="C:cytosol"/>
    <property type="evidence" value="ECO:0007669"/>
    <property type="project" value="TreeGrafter"/>
</dbReference>
<feature type="region of interest" description="Disordered" evidence="4">
    <location>
        <begin position="292"/>
        <end position="336"/>
    </location>
</feature>
<comment type="similarity">
    <text evidence="1">Belongs to the TRAFAC class TrmE-Era-EngA-EngB-Septin-like GTPase superfamily. AIG1/Toc34/Toc159-like paraseptin GTPase family. IAN subfamily.</text>
</comment>